<dbReference type="EMBL" id="JAMGBA010000003">
    <property type="protein sequence ID" value="MCL6699539.1"/>
    <property type="molecule type" value="Genomic_DNA"/>
</dbReference>
<evidence type="ECO:0000313" key="2">
    <source>
        <dbReference type="Proteomes" id="UP001203410"/>
    </source>
</evidence>
<dbReference type="RefSeq" id="WP_249904996.1">
    <property type="nucleotide sequence ID" value="NZ_JAMGBA010000003.1"/>
</dbReference>
<name>A0ABT0RXB4_9SPHN</name>
<sequence>MKVHFPQPLRGWREFAGEVGVIVLGVLIALGAQQAVEWVHFRNEQRNTLKRLFEEARVNVTELRNRQPNAAMMQLEMDFATELTKGKSCPAVEKWAAVETSNMYRSVTVQTSVYDEIVGAGGLADVGSTSVRDAVAKFHSRLKWVQDQTSFFRSAMVLPVQLDDPRRSLAYDPSAREPSIVTFDRQALCGDHGFQSRVVESVRNHVVWDRYRLRLADDAIRMCAVLAAELGMECTPSEGAPFTDAERRIAEGALPNS</sequence>
<organism evidence="1 2">
    <name type="scientific">Sphingomonas caseinilyticus</name>
    <dbReference type="NCBI Taxonomy" id="2908205"/>
    <lineage>
        <taxon>Bacteria</taxon>
        <taxon>Pseudomonadati</taxon>
        <taxon>Pseudomonadota</taxon>
        <taxon>Alphaproteobacteria</taxon>
        <taxon>Sphingomonadales</taxon>
        <taxon>Sphingomonadaceae</taxon>
        <taxon>Sphingomonas</taxon>
    </lineage>
</organism>
<keyword evidence="2" id="KW-1185">Reference proteome</keyword>
<dbReference type="Proteomes" id="UP001203410">
    <property type="component" value="Unassembled WGS sequence"/>
</dbReference>
<comment type="caution">
    <text evidence="1">The sequence shown here is derived from an EMBL/GenBank/DDBJ whole genome shotgun (WGS) entry which is preliminary data.</text>
</comment>
<reference evidence="1 2" key="1">
    <citation type="submission" date="2022-05" db="EMBL/GenBank/DDBJ databases">
        <authorList>
            <person name="Jo J.-H."/>
            <person name="Im W.-T."/>
        </authorList>
    </citation>
    <scope>NUCLEOTIDE SEQUENCE [LARGE SCALE GENOMIC DNA]</scope>
    <source>
        <strain evidence="1 2">NSE70-1</strain>
    </source>
</reference>
<gene>
    <name evidence="1" type="ORF">LZ496_12180</name>
</gene>
<proteinExistence type="predicted"/>
<protein>
    <submittedName>
        <fullName evidence="1">Uncharacterized protein</fullName>
    </submittedName>
</protein>
<evidence type="ECO:0000313" key="1">
    <source>
        <dbReference type="EMBL" id="MCL6699539.1"/>
    </source>
</evidence>
<accession>A0ABT0RXB4</accession>